<proteinExistence type="predicted"/>
<protein>
    <recommendedName>
        <fullName evidence="3">Lipoprotein</fullName>
    </recommendedName>
</protein>
<sequence length="124" mass="13386">MNQRTVSVLTLFVCILLSGCSDKDKTKSLSENAMQCGPGKCSASMIDGSTVLVKKKTNILDQLKEDDPRRACVVDAETTKEVYNCVRDEATARLSLEMTTAEKAVSKNETSEMKCAPGKCSAGK</sequence>
<reference evidence="1" key="1">
    <citation type="submission" date="2023-01" db="EMBL/GenBank/DDBJ databases">
        <title>Sulfurovum sp. zt1-1 genome assembly.</title>
        <authorList>
            <person name="Wang J."/>
        </authorList>
    </citation>
    <scope>NUCLEOTIDE SEQUENCE</scope>
    <source>
        <strain evidence="1">Zt1-1</strain>
    </source>
</reference>
<dbReference type="PROSITE" id="PS51257">
    <property type="entry name" value="PROKAR_LIPOPROTEIN"/>
    <property type="match status" value="1"/>
</dbReference>
<accession>A0ABT7R089</accession>
<name>A0ABT7R089_9BACT</name>
<dbReference type="RefSeq" id="WP_289414342.1">
    <property type="nucleotide sequence ID" value="NZ_JAQIBD010000004.1"/>
</dbReference>
<evidence type="ECO:0008006" key="3">
    <source>
        <dbReference type="Google" id="ProtNLM"/>
    </source>
</evidence>
<gene>
    <name evidence="1" type="ORF">PGH07_10055</name>
</gene>
<dbReference type="Proteomes" id="UP001169069">
    <property type="component" value="Unassembled WGS sequence"/>
</dbReference>
<keyword evidence="2" id="KW-1185">Reference proteome</keyword>
<evidence type="ECO:0000313" key="2">
    <source>
        <dbReference type="Proteomes" id="UP001169069"/>
    </source>
</evidence>
<evidence type="ECO:0000313" key="1">
    <source>
        <dbReference type="EMBL" id="MDM5272522.1"/>
    </source>
</evidence>
<organism evidence="1 2">
    <name type="scientific">Sulfurovum zhangzhouensis</name>
    <dbReference type="NCBI Taxonomy" id="3019067"/>
    <lineage>
        <taxon>Bacteria</taxon>
        <taxon>Pseudomonadati</taxon>
        <taxon>Campylobacterota</taxon>
        <taxon>Epsilonproteobacteria</taxon>
        <taxon>Campylobacterales</taxon>
        <taxon>Sulfurovaceae</taxon>
        <taxon>Sulfurovum</taxon>
    </lineage>
</organism>
<dbReference type="EMBL" id="JAQIBD010000004">
    <property type="protein sequence ID" value="MDM5272522.1"/>
    <property type="molecule type" value="Genomic_DNA"/>
</dbReference>
<comment type="caution">
    <text evidence="1">The sequence shown here is derived from an EMBL/GenBank/DDBJ whole genome shotgun (WGS) entry which is preliminary data.</text>
</comment>